<evidence type="ECO:0000256" key="7">
    <source>
        <dbReference type="ARBA" id="ARBA00023136"/>
    </source>
</evidence>
<keyword evidence="8 11" id="KW-0564">Palmitate</keyword>
<feature type="domain" description="PpiC" evidence="13">
    <location>
        <begin position="147"/>
        <end position="238"/>
    </location>
</feature>
<dbReference type="PANTHER" id="PTHR47245">
    <property type="entry name" value="PEPTIDYLPROLYL ISOMERASE"/>
    <property type="match status" value="1"/>
</dbReference>
<evidence type="ECO:0000256" key="12">
    <source>
        <dbReference type="SAM" id="SignalP"/>
    </source>
</evidence>
<sequence length="293" mass="32931">MKKWMMSFLLSGAVVVGLAACSDNGEGEAKEDNSEVLVEFEGGTVTKDELYNAMKDMFGEQTLNTLLQEKVLNAKFDISEEKIDEQVAPIKEQFGENFEMALQQNGFTSEEEFRRAVKLDLLRQEAAKSQIDVSDEDLQTYYEEEWGTPRKVRHILVEDEETAKEVKQKIEEGGDFAELAKEYSTDPGSKDSGGEVGEVAVDTNMVEPFKKAALSLDVNEVSEPVESQYGFHIIQVTEAEEKPAFEDAKEQVKADYQKTKMDAASIQEAVDKVMDEAKLDVKDEDFKDLFAQQ</sequence>
<dbReference type="SUPFAM" id="SSF54534">
    <property type="entry name" value="FKBP-like"/>
    <property type="match status" value="1"/>
</dbReference>
<dbReference type="Pfam" id="PF13616">
    <property type="entry name" value="Rotamase_3"/>
    <property type="match status" value="1"/>
</dbReference>
<dbReference type="Proteomes" id="UP001500782">
    <property type="component" value="Unassembled WGS sequence"/>
</dbReference>
<dbReference type="InterPro" id="IPR023058">
    <property type="entry name" value="PPIase_PpiC_CS"/>
</dbReference>
<dbReference type="InterPro" id="IPR050245">
    <property type="entry name" value="PrsA_foldase"/>
</dbReference>
<keyword evidence="5 11" id="KW-0732">Signal</keyword>
<comment type="catalytic activity">
    <reaction evidence="1 11">
        <text>[protein]-peptidylproline (omega=180) = [protein]-peptidylproline (omega=0)</text>
        <dbReference type="Rhea" id="RHEA:16237"/>
        <dbReference type="Rhea" id="RHEA-COMP:10747"/>
        <dbReference type="Rhea" id="RHEA-COMP:10748"/>
        <dbReference type="ChEBI" id="CHEBI:83833"/>
        <dbReference type="ChEBI" id="CHEBI:83834"/>
        <dbReference type="EC" id="5.2.1.8"/>
    </reaction>
</comment>
<keyword evidence="10 11" id="KW-0449">Lipoprotein</keyword>
<protein>
    <recommendedName>
        <fullName evidence="11">Foldase protein PrsA</fullName>
        <ecNumber evidence="11">5.2.1.8</ecNumber>
    </recommendedName>
</protein>
<gene>
    <name evidence="14" type="primary">prsA2</name>
    <name evidence="11" type="synonym">prsA</name>
    <name evidence="14" type="ORF">GCM10008967_00660</name>
</gene>
<comment type="caution">
    <text evidence="14">The sequence shown here is derived from an EMBL/GenBank/DDBJ whole genome shotgun (WGS) entry which is preliminary data.</text>
</comment>
<accession>A0ABN0VPH8</accession>
<keyword evidence="7 11" id="KW-0472">Membrane</keyword>
<comment type="similarity">
    <text evidence="3 11">Belongs to the PrsA family.</text>
</comment>
<comment type="subcellular location">
    <subcellularLocation>
        <location evidence="2 11">Cell membrane</location>
        <topology evidence="2 11">Lipid-anchor</topology>
    </subcellularLocation>
</comment>
<proteinExistence type="inferred from homology"/>
<evidence type="ECO:0000313" key="15">
    <source>
        <dbReference type="Proteomes" id="UP001500782"/>
    </source>
</evidence>
<organism evidence="14 15">
    <name type="scientific">Bacillus carboniphilus</name>
    <dbReference type="NCBI Taxonomy" id="86663"/>
    <lineage>
        <taxon>Bacteria</taxon>
        <taxon>Bacillati</taxon>
        <taxon>Bacillota</taxon>
        <taxon>Bacilli</taxon>
        <taxon>Bacillales</taxon>
        <taxon>Bacillaceae</taxon>
        <taxon>Bacillus</taxon>
    </lineage>
</organism>
<dbReference type="HAMAP" id="MF_01145">
    <property type="entry name" value="Foldase_PrsA"/>
    <property type="match status" value="1"/>
</dbReference>
<dbReference type="PANTHER" id="PTHR47245:SF1">
    <property type="entry name" value="FOLDASE PROTEIN PRSA"/>
    <property type="match status" value="1"/>
</dbReference>
<name>A0ABN0VPH8_9BACI</name>
<evidence type="ECO:0000259" key="13">
    <source>
        <dbReference type="PROSITE" id="PS50198"/>
    </source>
</evidence>
<evidence type="ECO:0000256" key="2">
    <source>
        <dbReference type="ARBA" id="ARBA00004193"/>
    </source>
</evidence>
<dbReference type="InterPro" id="IPR000297">
    <property type="entry name" value="PPIase_PpiC"/>
</dbReference>
<evidence type="ECO:0000256" key="1">
    <source>
        <dbReference type="ARBA" id="ARBA00000971"/>
    </source>
</evidence>
<evidence type="ECO:0000256" key="6">
    <source>
        <dbReference type="ARBA" id="ARBA00023110"/>
    </source>
</evidence>
<evidence type="ECO:0000256" key="3">
    <source>
        <dbReference type="ARBA" id="ARBA00006071"/>
    </source>
</evidence>
<evidence type="ECO:0000256" key="10">
    <source>
        <dbReference type="ARBA" id="ARBA00023288"/>
    </source>
</evidence>
<dbReference type="PROSITE" id="PS01096">
    <property type="entry name" value="PPIC_PPIASE_1"/>
    <property type="match status" value="1"/>
</dbReference>
<keyword evidence="4 11" id="KW-1003">Cell membrane</keyword>
<feature type="chain" id="PRO_5045906296" description="Foldase protein PrsA" evidence="12">
    <location>
        <begin position="20"/>
        <end position="293"/>
    </location>
</feature>
<dbReference type="PROSITE" id="PS50198">
    <property type="entry name" value="PPIC_PPIASE_2"/>
    <property type="match status" value="1"/>
</dbReference>
<dbReference type="InterPro" id="IPR023059">
    <property type="entry name" value="Foldase_PrsA"/>
</dbReference>
<dbReference type="EC" id="5.2.1.8" evidence="11"/>
<evidence type="ECO:0000256" key="11">
    <source>
        <dbReference type="HAMAP-Rule" id="MF_01145"/>
    </source>
</evidence>
<keyword evidence="9 11" id="KW-0413">Isomerase</keyword>
<evidence type="ECO:0000256" key="8">
    <source>
        <dbReference type="ARBA" id="ARBA00023139"/>
    </source>
</evidence>
<dbReference type="InterPro" id="IPR046357">
    <property type="entry name" value="PPIase_dom_sf"/>
</dbReference>
<dbReference type="RefSeq" id="WP_343795313.1">
    <property type="nucleotide sequence ID" value="NZ_BAAADJ010000002.1"/>
</dbReference>
<evidence type="ECO:0000256" key="4">
    <source>
        <dbReference type="ARBA" id="ARBA00022475"/>
    </source>
</evidence>
<keyword evidence="15" id="KW-1185">Reference proteome</keyword>
<dbReference type="EMBL" id="BAAADJ010000002">
    <property type="protein sequence ID" value="GAA0314025.1"/>
    <property type="molecule type" value="Genomic_DNA"/>
</dbReference>
<dbReference type="InterPro" id="IPR027304">
    <property type="entry name" value="Trigger_fact/SurA_dom_sf"/>
</dbReference>
<comment type="function">
    <text evidence="11">Plays a major role in protein secretion by helping the post-translocational extracellular folding of several secreted proteins.</text>
</comment>
<reference evidence="14 15" key="1">
    <citation type="journal article" date="2019" name="Int. J. Syst. Evol. Microbiol.">
        <title>The Global Catalogue of Microorganisms (GCM) 10K type strain sequencing project: providing services to taxonomists for standard genome sequencing and annotation.</title>
        <authorList>
            <consortium name="The Broad Institute Genomics Platform"/>
            <consortium name="The Broad Institute Genome Sequencing Center for Infectious Disease"/>
            <person name="Wu L."/>
            <person name="Ma J."/>
        </authorList>
    </citation>
    <scope>NUCLEOTIDE SEQUENCE [LARGE SCALE GENOMIC DNA]</scope>
    <source>
        <strain evidence="14 15">JCM 9731</strain>
    </source>
</reference>
<dbReference type="Gene3D" id="3.10.50.40">
    <property type="match status" value="1"/>
</dbReference>
<feature type="signal peptide" evidence="12">
    <location>
        <begin position="1"/>
        <end position="19"/>
    </location>
</feature>
<dbReference type="SUPFAM" id="SSF109998">
    <property type="entry name" value="Triger factor/SurA peptide-binding domain-like"/>
    <property type="match status" value="1"/>
</dbReference>
<keyword evidence="6 11" id="KW-0697">Rotamase</keyword>
<dbReference type="PROSITE" id="PS51257">
    <property type="entry name" value="PROKAR_LIPOPROTEIN"/>
    <property type="match status" value="1"/>
</dbReference>
<evidence type="ECO:0000256" key="5">
    <source>
        <dbReference type="ARBA" id="ARBA00022729"/>
    </source>
</evidence>
<evidence type="ECO:0000313" key="14">
    <source>
        <dbReference type="EMBL" id="GAA0314025.1"/>
    </source>
</evidence>
<evidence type="ECO:0000256" key="9">
    <source>
        <dbReference type="ARBA" id="ARBA00023235"/>
    </source>
</evidence>